<keyword evidence="2" id="KW-1185">Reference proteome</keyword>
<protein>
    <submittedName>
        <fullName evidence="1">Jerky protein</fullName>
    </submittedName>
</protein>
<dbReference type="EMBL" id="BMAW01045469">
    <property type="protein sequence ID" value="GFS50236.1"/>
    <property type="molecule type" value="Genomic_DNA"/>
</dbReference>
<comment type="caution">
    <text evidence="1">The sequence shown here is derived from an EMBL/GenBank/DDBJ whole genome shotgun (WGS) entry which is preliminary data.</text>
</comment>
<dbReference type="GO" id="GO:0003676">
    <property type="term" value="F:nucleic acid binding"/>
    <property type="evidence" value="ECO:0007669"/>
    <property type="project" value="InterPro"/>
</dbReference>
<dbReference type="Proteomes" id="UP000887013">
    <property type="component" value="Unassembled WGS sequence"/>
</dbReference>
<name>A0A8X6JPW9_NEPPI</name>
<dbReference type="OrthoDB" id="10017160at2759"/>
<dbReference type="InterPro" id="IPR052709">
    <property type="entry name" value="Transposase-MT_Hybrid"/>
</dbReference>
<dbReference type="PANTHER" id="PTHR46060">
    <property type="entry name" value="MARINER MOS1 TRANSPOSASE-LIKE PROTEIN"/>
    <property type="match status" value="1"/>
</dbReference>
<evidence type="ECO:0000313" key="1">
    <source>
        <dbReference type="EMBL" id="GFS50236.1"/>
    </source>
</evidence>
<dbReference type="InterPro" id="IPR036397">
    <property type="entry name" value="RNaseH_sf"/>
</dbReference>
<proteinExistence type="predicted"/>
<reference evidence="1" key="1">
    <citation type="submission" date="2020-08" db="EMBL/GenBank/DDBJ databases">
        <title>Multicomponent nature underlies the extraordinary mechanical properties of spider dragline silk.</title>
        <authorList>
            <person name="Kono N."/>
            <person name="Nakamura H."/>
            <person name="Mori M."/>
            <person name="Yoshida Y."/>
            <person name="Ohtoshi R."/>
            <person name="Malay A.D."/>
            <person name="Moran D.A.P."/>
            <person name="Tomita M."/>
            <person name="Numata K."/>
            <person name="Arakawa K."/>
        </authorList>
    </citation>
    <scope>NUCLEOTIDE SEQUENCE</scope>
</reference>
<dbReference type="Gene3D" id="3.30.420.10">
    <property type="entry name" value="Ribonuclease H-like superfamily/Ribonuclease H"/>
    <property type="match status" value="1"/>
</dbReference>
<dbReference type="PANTHER" id="PTHR46060:SF1">
    <property type="entry name" value="MARINER MOS1 TRANSPOSASE-LIKE PROTEIN"/>
    <property type="match status" value="1"/>
</dbReference>
<organism evidence="1 2">
    <name type="scientific">Nephila pilipes</name>
    <name type="common">Giant wood spider</name>
    <name type="synonym">Nephila maculata</name>
    <dbReference type="NCBI Taxonomy" id="299642"/>
    <lineage>
        <taxon>Eukaryota</taxon>
        <taxon>Metazoa</taxon>
        <taxon>Ecdysozoa</taxon>
        <taxon>Arthropoda</taxon>
        <taxon>Chelicerata</taxon>
        <taxon>Arachnida</taxon>
        <taxon>Araneae</taxon>
        <taxon>Araneomorphae</taxon>
        <taxon>Entelegynae</taxon>
        <taxon>Araneoidea</taxon>
        <taxon>Nephilidae</taxon>
        <taxon>Nephila</taxon>
    </lineage>
</organism>
<gene>
    <name evidence="1" type="primary">X975_15197</name>
    <name evidence="1" type="ORF">NPIL_314911</name>
</gene>
<accession>A0A8X6JPW9</accession>
<sequence>MSLNKGSVYTILHERLQYRKSCAQWVPKHLTEEQKIHSMSVSMQHLMRHLEMGNQFVSRTIASDETRCYLFHTITKSMSMEWRHPSSARPKKGLLSTRTGKDMLTDFYVDDPLLS</sequence>
<evidence type="ECO:0000313" key="2">
    <source>
        <dbReference type="Proteomes" id="UP000887013"/>
    </source>
</evidence>
<dbReference type="AlphaFoldDB" id="A0A8X6JPW9"/>